<dbReference type="SUPFAM" id="SSF53448">
    <property type="entry name" value="Nucleotide-diphospho-sugar transferases"/>
    <property type="match status" value="1"/>
</dbReference>
<name>A0ABU7AFZ4_9TELE</name>
<dbReference type="Gene3D" id="3.90.550.10">
    <property type="entry name" value="Spore Coat Polysaccharide Biosynthesis Protein SpsA, Chain A"/>
    <property type="match status" value="1"/>
</dbReference>
<dbReference type="InterPro" id="IPR029044">
    <property type="entry name" value="Nucleotide-diphossugar_trans"/>
</dbReference>
<sequence>TPPKDGEEAASSSDSASDAASSLFNHWGRDLGPESRRVALKKFRYFGYNGYLSDRISLTRPIPDLRPDGCRNMSYSSDLPQLSVIFIFVNEALSVLLRSIHTVIQRTPSYLLKEIILVDDNSNSCALHPSGLCQNIDSSSVYMSGIFFPCPHLISLLRPRFSALYSPALSCRHQTSAKLLISGHQPRLCALTSEFYQALE</sequence>
<gene>
    <name evidence="3" type="ORF">ATANTOWER_014417</name>
</gene>
<keyword evidence="1" id="KW-1015">Disulfide bond</keyword>
<evidence type="ECO:0000259" key="2">
    <source>
        <dbReference type="Pfam" id="PF00535"/>
    </source>
</evidence>
<dbReference type="Pfam" id="PF00535">
    <property type="entry name" value="Glycos_transf_2"/>
    <property type="match status" value="1"/>
</dbReference>
<accession>A0ABU7AFZ4</accession>
<evidence type="ECO:0000313" key="3">
    <source>
        <dbReference type="EMBL" id="MED6236798.1"/>
    </source>
</evidence>
<keyword evidence="4" id="KW-1185">Reference proteome</keyword>
<proteinExistence type="predicted"/>
<dbReference type="PANTHER" id="PTHR11675:SF37">
    <property type="entry name" value="POLYPEPTIDE N-ACETYLGALACTOSAMINYLTRANSFERASE 18"/>
    <property type="match status" value="1"/>
</dbReference>
<dbReference type="PANTHER" id="PTHR11675">
    <property type="entry name" value="N-ACETYLGALACTOSAMINYLTRANSFERASE"/>
    <property type="match status" value="1"/>
</dbReference>
<comment type="caution">
    <text evidence="3">The sequence shown here is derived from an EMBL/GenBank/DDBJ whole genome shotgun (WGS) entry which is preliminary data.</text>
</comment>
<evidence type="ECO:0000313" key="4">
    <source>
        <dbReference type="Proteomes" id="UP001345963"/>
    </source>
</evidence>
<protein>
    <recommendedName>
        <fullName evidence="2">Glycosyltransferase 2-like domain-containing protein</fullName>
    </recommendedName>
</protein>
<organism evidence="3 4">
    <name type="scientific">Ataeniobius toweri</name>
    <dbReference type="NCBI Taxonomy" id="208326"/>
    <lineage>
        <taxon>Eukaryota</taxon>
        <taxon>Metazoa</taxon>
        <taxon>Chordata</taxon>
        <taxon>Craniata</taxon>
        <taxon>Vertebrata</taxon>
        <taxon>Euteleostomi</taxon>
        <taxon>Actinopterygii</taxon>
        <taxon>Neopterygii</taxon>
        <taxon>Teleostei</taxon>
        <taxon>Neoteleostei</taxon>
        <taxon>Acanthomorphata</taxon>
        <taxon>Ovalentaria</taxon>
        <taxon>Atherinomorphae</taxon>
        <taxon>Cyprinodontiformes</taxon>
        <taxon>Goodeidae</taxon>
        <taxon>Ataeniobius</taxon>
    </lineage>
</organism>
<dbReference type="InterPro" id="IPR001173">
    <property type="entry name" value="Glyco_trans_2-like"/>
</dbReference>
<feature type="domain" description="Glycosyltransferase 2-like" evidence="2">
    <location>
        <begin position="83"/>
        <end position="123"/>
    </location>
</feature>
<feature type="non-terminal residue" evidence="3">
    <location>
        <position position="1"/>
    </location>
</feature>
<dbReference type="EMBL" id="JAHUTI010012840">
    <property type="protein sequence ID" value="MED6236798.1"/>
    <property type="molecule type" value="Genomic_DNA"/>
</dbReference>
<dbReference type="Proteomes" id="UP001345963">
    <property type="component" value="Unassembled WGS sequence"/>
</dbReference>
<reference evidence="3 4" key="1">
    <citation type="submission" date="2021-07" db="EMBL/GenBank/DDBJ databases">
        <authorList>
            <person name="Palmer J.M."/>
        </authorList>
    </citation>
    <scope>NUCLEOTIDE SEQUENCE [LARGE SCALE GENOMIC DNA]</scope>
    <source>
        <strain evidence="3 4">AT_MEX2019</strain>
        <tissue evidence="3">Muscle</tissue>
    </source>
</reference>
<evidence type="ECO:0000256" key="1">
    <source>
        <dbReference type="ARBA" id="ARBA00023157"/>
    </source>
</evidence>